<proteinExistence type="inferred from homology"/>
<name>A0ABW0FGT7_9MICO</name>
<reference evidence="7" key="1">
    <citation type="journal article" date="2019" name="Int. J. Syst. Evol. Microbiol.">
        <title>The Global Catalogue of Microorganisms (GCM) 10K type strain sequencing project: providing services to taxonomists for standard genome sequencing and annotation.</title>
        <authorList>
            <consortium name="The Broad Institute Genomics Platform"/>
            <consortium name="The Broad Institute Genome Sequencing Center for Infectious Disease"/>
            <person name="Wu L."/>
            <person name="Ma J."/>
        </authorList>
    </citation>
    <scope>NUCLEOTIDE SEQUENCE [LARGE SCALE GENOMIC DNA]</scope>
    <source>
        <strain evidence="7">CGMCC 1.16455</strain>
    </source>
</reference>
<dbReference type="InterPro" id="IPR015797">
    <property type="entry name" value="NUDIX_hydrolase-like_dom_sf"/>
</dbReference>
<evidence type="ECO:0000256" key="3">
    <source>
        <dbReference type="ARBA" id="ARBA00022801"/>
    </source>
</evidence>
<gene>
    <name evidence="6" type="ORF">ACFPK8_08580</name>
</gene>
<comment type="cofactor">
    <cofactor evidence="1">
        <name>Mg(2+)</name>
        <dbReference type="ChEBI" id="CHEBI:18420"/>
    </cofactor>
</comment>
<evidence type="ECO:0000256" key="4">
    <source>
        <dbReference type="RuleBase" id="RU003476"/>
    </source>
</evidence>
<dbReference type="Proteomes" id="UP001595937">
    <property type="component" value="Unassembled WGS sequence"/>
</dbReference>
<dbReference type="RefSeq" id="WP_193118530.1">
    <property type="nucleotide sequence ID" value="NZ_BAAAIR010000044.1"/>
</dbReference>
<dbReference type="InterPro" id="IPR000086">
    <property type="entry name" value="NUDIX_hydrolase_dom"/>
</dbReference>
<dbReference type="PRINTS" id="PR00502">
    <property type="entry name" value="NUDIXFAMILY"/>
</dbReference>
<dbReference type="PANTHER" id="PTHR43046">
    <property type="entry name" value="GDP-MANNOSE MANNOSYL HYDROLASE"/>
    <property type="match status" value="1"/>
</dbReference>
<protein>
    <submittedName>
        <fullName evidence="6">NUDIX hydrolase</fullName>
    </submittedName>
</protein>
<dbReference type="PROSITE" id="PS51462">
    <property type="entry name" value="NUDIX"/>
    <property type="match status" value="1"/>
</dbReference>
<dbReference type="Pfam" id="PF00293">
    <property type="entry name" value="NUDIX"/>
    <property type="match status" value="1"/>
</dbReference>
<dbReference type="Gene3D" id="3.90.79.10">
    <property type="entry name" value="Nucleoside Triphosphate Pyrophosphohydrolase"/>
    <property type="match status" value="1"/>
</dbReference>
<keyword evidence="7" id="KW-1185">Reference proteome</keyword>
<dbReference type="PROSITE" id="PS00893">
    <property type="entry name" value="NUDIX_BOX"/>
    <property type="match status" value="1"/>
</dbReference>
<dbReference type="CDD" id="cd02883">
    <property type="entry name" value="NUDIX_Hydrolase"/>
    <property type="match status" value="1"/>
</dbReference>
<feature type="domain" description="Nudix hydrolase" evidence="5">
    <location>
        <begin position="7"/>
        <end position="150"/>
    </location>
</feature>
<dbReference type="EMBL" id="JBHSLN010000021">
    <property type="protein sequence ID" value="MFC5297565.1"/>
    <property type="molecule type" value="Genomic_DNA"/>
</dbReference>
<dbReference type="GO" id="GO:0016787">
    <property type="term" value="F:hydrolase activity"/>
    <property type="evidence" value="ECO:0007669"/>
    <property type="project" value="UniProtKB-KW"/>
</dbReference>
<dbReference type="GeneID" id="303298081"/>
<evidence type="ECO:0000259" key="5">
    <source>
        <dbReference type="PROSITE" id="PS51462"/>
    </source>
</evidence>
<comment type="similarity">
    <text evidence="2 4">Belongs to the Nudix hydrolase family.</text>
</comment>
<evidence type="ECO:0000313" key="7">
    <source>
        <dbReference type="Proteomes" id="UP001595937"/>
    </source>
</evidence>
<sequence length="155" mass="16697">MDFTEWDTRLSAYAVITDGHGHILLTWFNGAAPLWTLPGGGVEFEESLEAAVAREVFEETGFHVAVGRPLFSSTMTADVGSRSPRPFKAVRIIFEATIVGGELGTTEIGGELGTTEIGGTTDEARWMPLTGLPDHEPRAGIVDQAYESLRRTTGS</sequence>
<dbReference type="SUPFAM" id="SSF55811">
    <property type="entry name" value="Nudix"/>
    <property type="match status" value="1"/>
</dbReference>
<comment type="caution">
    <text evidence="6">The sequence shown here is derived from an EMBL/GenBank/DDBJ whole genome shotgun (WGS) entry which is preliminary data.</text>
</comment>
<evidence type="ECO:0000256" key="2">
    <source>
        <dbReference type="ARBA" id="ARBA00005582"/>
    </source>
</evidence>
<accession>A0ABW0FGT7</accession>
<dbReference type="InterPro" id="IPR020084">
    <property type="entry name" value="NUDIX_hydrolase_CS"/>
</dbReference>
<dbReference type="PANTHER" id="PTHR43046:SF14">
    <property type="entry name" value="MUTT_NUDIX FAMILY PROTEIN"/>
    <property type="match status" value="1"/>
</dbReference>
<evidence type="ECO:0000313" key="6">
    <source>
        <dbReference type="EMBL" id="MFC5297565.1"/>
    </source>
</evidence>
<evidence type="ECO:0000256" key="1">
    <source>
        <dbReference type="ARBA" id="ARBA00001946"/>
    </source>
</evidence>
<organism evidence="6 7">
    <name type="scientific">Brachybacterium tyrofermentans</name>
    <dbReference type="NCBI Taxonomy" id="47848"/>
    <lineage>
        <taxon>Bacteria</taxon>
        <taxon>Bacillati</taxon>
        <taxon>Actinomycetota</taxon>
        <taxon>Actinomycetes</taxon>
        <taxon>Micrococcales</taxon>
        <taxon>Dermabacteraceae</taxon>
        <taxon>Brachybacterium</taxon>
    </lineage>
</organism>
<keyword evidence="3 4" id="KW-0378">Hydrolase</keyword>
<dbReference type="InterPro" id="IPR020476">
    <property type="entry name" value="Nudix_hydrolase"/>
</dbReference>